<name>W9RUA1_9ROSA</name>
<evidence type="ECO:0000313" key="2">
    <source>
        <dbReference type="Proteomes" id="UP000030645"/>
    </source>
</evidence>
<gene>
    <name evidence="1" type="ORF">L484_003955</name>
</gene>
<reference evidence="2" key="1">
    <citation type="submission" date="2013-01" db="EMBL/GenBank/DDBJ databases">
        <title>Draft Genome Sequence of a Mulberry Tree, Morus notabilis C.K. Schneid.</title>
        <authorList>
            <person name="He N."/>
            <person name="Zhao S."/>
        </authorList>
    </citation>
    <scope>NUCLEOTIDE SEQUENCE</scope>
</reference>
<protein>
    <submittedName>
        <fullName evidence="1">Uncharacterized protein</fullName>
    </submittedName>
</protein>
<organism evidence="1 2">
    <name type="scientific">Morus notabilis</name>
    <dbReference type="NCBI Taxonomy" id="981085"/>
    <lineage>
        <taxon>Eukaryota</taxon>
        <taxon>Viridiplantae</taxon>
        <taxon>Streptophyta</taxon>
        <taxon>Embryophyta</taxon>
        <taxon>Tracheophyta</taxon>
        <taxon>Spermatophyta</taxon>
        <taxon>Magnoliopsida</taxon>
        <taxon>eudicotyledons</taxon>
        <taxon>Gunneridae</taxon>
        <taxon>Pentapetalae</taxon>
        <taxon>rosids</taxon>
        <taxon>fabids</taxon>
        <taxon>Rosales</taxon>
        <taxon>Moraceae</taxon>
        <taxon>Moreae</taxon>
        <taxon>Morus</taxon>
    </lineage>
</organism>
<dbReference type="STRING" id="981085.W9RUA1"/>
<dbReference type="AlphaFoldDB" id="W9RUA1"/>
<evidence type="ECO:0000313" key="1">
    <source>
        <dbReference type="EMBL" id="EXB93683.1"/>
    </source>
</evidence>
<keyword evidence="2" id="KW-1185">Reference proteome</keyword>
<proteinExistence type="predicted"/>
<accession>W9RUA1</accession>
<dbReference type="EMBL" id="KE345090">
    <property type="protein sequence ID" value="EXB93683.1"/>
    <property type="molecule type" value="Genomic_DNA"/>
</dbReference>
<sequence length="74" mass="8521">MATEENMKRLVIGKKMLEKPVSRLNLETSEFETIEGEGTNAEALTQFAKLLPRKGNTGVQTKESFVIFLYFYRF</sequence>
<dbReference type="Proteomes" id="UP000030645">
    <property type="component" value="Unassembled WGS sequence"/>
</dbReference>